<keyword evidence="2" id="KW-1185">Reference proteome</keyword>
<dbReference type="GeneID" id="87860017"/>
<dbReference type="Proteomes" id="UP001278500">
    <property type="component" value="Unassembled WGS sequence"/>
</dbReference>
<sequence>MDWSDHAWKAGSDTTTEGEGKTWTIVVKHECRNRLFHAIHCDLEVHLKGKGKSLQSFCIPISLIDTIGPDLDPEIQNVLCLHNWHRRLDASKLRKIFLRSMLASEDYRGFLVDMLRTNDNHQLSDDSLPIEGSQMRGLDEKYAEAFREFFWYQHLFLDGYCVGPCRFKLELEKATSQKPYLPSLYNEKDLCREKREVRSAALTLSLMSHSDCHHMKKN</sequence>
<reference evidence="1" key="1">
    <citation type="journal article" date="2023" name="Mol. Phylogenet. Evol.">
        <title>Genome-scale phylogeny and comparative genomics of the fungal order Sordariales.</title>
        <authorList>
            <person name="Hensen N."/>
            <person name="Bonometti L."/>
            <person name="Westerberg I."/>
            <person name="Brannstrom I.O."/>
            <person name="Guillou S."/>
            <person name="Cros-Aarteil S."/>
            <person name="Calhoun S."/>
            <person name="Haridas S."/>
            <person name="Kuo A."/>
            <person name="Mondo S."/>
            <person name="Pangilinan J."/>
            <person name="Riley R."/>
            <person name="LaButti K."/>
            <person name="Andreopoulos B."/>
            <person name="Lipzen A."/>
            <person name="Chen C."/>
            <person name="Yan M."/>
            <person name="Daum C."/>
            <person name="Ng V."/>
            <person name="Clum A."/>
            <person name="Steindorff A."/>
            <person name="Ohm R.A."/>
            <person name="Martin F."/>
            <person name="Silar P."/>
            <person name="Natvig D.O."/>
            <person name="Lalanne C."/>
            <person name="Gautier V."/>
            <person name="Ament-Velasquez S.L."/>
            <person name="Kruys A."/>
            <person name="Hutchinson M.I."/>
            <person name="Powell A.J."/>
            <person name="Barry K."/>
            <person name="Miller A.N."/>
            <person name="Grigoriev I.V."/>
            <person name="Debuchy R."/>
            <person name="Gladieux P."/>
            <person name="Hiltunen Thoren M."/>
            <person name="Johannesson H."/>
        </authorList>
    </citation>
    <scope>NUCLEOTIDE SEQUENCE</scope>
    <source>
        <strain evidence="1">CBS 560.94</strain>
    </source>
</reference>
<dbReference type="RefSeq" id="XP_062679986.1">
    <property type="nucleotide sequence ID" value="XM_062822863.1"/>
</dbReference>
<evidence type="ECO:0000313" key="2">
    <source>
        <dbReference type="Proteomes" id="UP001278500"/>
    </source>
</evidence>
<reference evidence="1" key="2">
    <citation type="submission" date="2023-06" db="EMBL/GenBank/DDBJ databases">
        <authorList>
            <consortium name="Lawrence Berkeley National Laboratory"/>
            <person name="Haridas S."/>
            <person name="Hensen N."/>
            <person name="Bonometti L."/>
            <person name="Westerberg I."/>
            <person name="Brannstrom I.O."/>
            <person name="Guillou S."/>
            <person name="Cros-Aarteil S."/>
            <person name="Calhoun S."/>
            <person name="Kuo A."/>
            <person name="Mondo S."/>
            <person name="Pangilinan J."/>
            <person name="Riley R."/>
            <person name="Labutti K."/>
            <person name="Andreopoulos B."/>
            <person name="Lipzen A."/>
            <person name="Chen C."/>
            <person name="Yanf M."/>
            <person name="Daum C."/>
            <person name="Ng V."/>
            <person name="Clum A."/>
            <person name="Steindorff A."/>
            <person name="Ohm R."/>
            <person name="Martin F."/>
            <person name="Silar P."/>
            <person name="Natvig D."/>
            <person name="Lalanne C."/>
            <person name="Gautier V."/>
            <person name="Ament-Velasquez S.L."/>
            <person name="Kruys A."/>
            <person name="Hutchinson M.I."/>
            <person name="Powell A.J."/>
            <person name="Barry K."/>
            <person name="Miller A.N."/>
            <person name="Grigoriev I.V."/>
            <person name="Debuchy R."/>
            <person name="Gladieux P."/>
            <person name="Thoren M.H."/>
            <person name="Johannesson H."/>
        </authorList>
    </citation>
    <scope>NUCLEOTIDE SEQUENCE</scope>
    <source>
        <strain evidence="1">CBS 560.94</strain>
    </source>
</reference>
<gene>
    <name evidence="1" type="ORF">B0H65DRAFT_279875</name>
</gene>
<accession>A0AAE0MQB3</accession>
<comment type="caution">
    <text evidence="1">The sequence shown here is derived from an EMBL/GenBank/DDBJ whole genome shotgun (WGS) entry which is preliminary data.</text>
</comment>
<protein>
    <submittedName>
        <fullName evidence="1">Uncharacterized protein</fullName>
    </submittedName>
</protein>
<dbReference type="AlphaFoldDB" id="A0AAE0MQB3"/>
<dbReference type="EMBL" id="JAUEPP010000006">
    <property type="protein sequence ID" value="KAK3341044.1"/>
    <property type="molecule type" value="Genomic_DNA"/>
</dbReference>
<organism evidence="1 2">
    <name type="scientific">Neurospora tetraspora</name>
    <dbReference type="NCBI Taxonomy" id="94610"/>
    <lineage>
        <taxon>Eukaryota</taxon>
        <taxon>Fungi</taxon>
        <taxon>Dikarya</taxon>
        <taxon>Ascomycota</taxon>
        <taxon>Pezizomycotina</taxon>
        <taxon>Sordariomycetes</taxon>
        <taxon>Sordariomycetidae</taxon>
        <taxon>Sordariales</taxon>
        <taxon>Sordariaceae</taxon>
        <taxon>Neurospora</taxon>
    </lineage>
</organism>
<proteinExistence type="predicted"/>
<evidence type="ECO:0000313" key="1">
    <source>
        <dbReference type="EMBL" id="KAK3341044.1"/>
    </source>
</evidence>
<name>A0AAE0MQB3_9PEZI</name>